<dbReference type="OrthoDB" id="5989002at2759"/>
<organism evidence="1 2">
    <name type="scientific">Desmophyllum pertusum</name>
    <dbReference type="NCBI Taxonomy" id="174260"/>
    <lineage>
        <taxon>Eukaryota</taxon>
        <taxon>Metazoa</taxon>
        <taxon>Cnidaria</taxon>
        <taxon>Anthozoa</taxon>
        <taxon>Hexacorallia</taxon>
        <taxon>Scleractinia</taxon>
        <taxon>Caryophylliina</taxon>
        <taxon>Caryophylliidae</taxon>
        <taxon>Desmophyllum</taxon>
    </lineage>
</organism>
<keyword evidence="2" id="KW-1185">Reference proteome</keyword>
<dbReference type="EMBL" id="MU825892">
    <property type="protein sequence ID" value="KAJ7383986.1"/>
    <property type="molecule type" value="Genomic_DNA"/>
</dbReference>
<proteinExistence type="predicted"/>
<accession>A0A9W9ZLN1</accession>
<gene>
    <name evidence="1" type="ORF">OS493_024679</name>
</gene>
<protein>
    <submittedName>
        <fullName evidence="1">Uncharacterized protein</fullName>
    </submittedName>
</protein>
<reference evidence="1" key="1">
    <citation type="submission" date="2023-01" db="EMBL/GenBank/DDBJ databases">
        <title>Genome assembly of the deep-sea coral Lophelia pertusa.</title>
        <authorList>
            <person name="Herrera S."/>
            <person name="Cordes E."/>
        </authorList>
    </citation>
    <scope>NUCLEOTIDE SEQUENCE</scope>
    <source>
        <strain evidence="1">USNM1676648</strain>
        <tissue evidence="1">Polyp</tissue>
    </source>
</reference>
<comment type="caution">
    <text evidence="1">The sequence shown here is derived from an EMBL/GenBank/DDBJ whole genome shotgun (WGS) entry which is preliminary data.</text>
</comment>
<dbReference type="AlphaFoldDB" id="A0A9W9ZLN1"/>
<sequence length="351" mass="40628">MQQQAKDDKELMDKTVETACKNKKLIIHLLDDFHIVNVLGQPTDKASSAIHMASSLLDIQSTAAVPRPNNVTTIHSTCYVSRNGQEVLCRGGIVKTFIVAEMTDLLTHYHDTYLETLPIEFHRIIPERVQQQLQELRVYSQSYHQELHTIENCVLVDEFEQNLHSVYDYSSALTHEQQCSPANGNYLKEFLVPSPGDWPSWYYVKKLLVNAPEESPLLSLIPEQGPFHVTLNAHETAVVLHRFFFAELHKHLFNSALPEKPKPDRVAVLVAAAFLGWLMLRSKVLNLFKLCKDLEYVCLLYLFEEVLPLLFFHYPVIFRSSNLENYLPIMRRFAVLFTCWRRRHYDKSTLS</sequence>
<name>A0A9W9ZLN1_9CNID</name>
<dbReference type="Proteomes" id="UP001163046">
    <property type="component" value="Unassembled WGS sequence"/>
</dbReference>
<evidence type="ECO:0000313" key="2">
    <source>
        <dbReference type="Proteomes" id="UP001163046"/>
    </source>
</evidence>
<evidence type="ECO:0000313" key="1">
    <source>
        <dbReference type="EMBL" id="KAJ7383986.1"/>
    </source>
</evidence>